<proteinExistence type="predicted"/>
<dbReference type="SUPFAM" id="SSF52087">
    <property type="entry name" value="CRAL/TRIO domain"/>
    <property type="match status" value="1"/>
</dbReference>
<dbReference type="GO" id="GO:1902936">
    <property type="term" value="F:phosphatidylinositol bisphosphate binding"/>
    <property type="evidence" value="ECO:0007669"/>
    <property type="project" value="TreeGrafter"/>
</dbReference>
<dbReference type="PRINTS" id="PR00180">
    <property type="entry name" value="CRETINALDHBP"/>
</dbReference>
<dbReference type="SMART" id="SM01100">
    <property type="entry name" value="CRAL_TRIO_N"/>
    <property type="match status" value="1"/>
</dbReference>
<accession>A0A7R8YWJ2</accession>
<dbReference type="Proteomes" id="UP000594454">
    <property type="component" value="Chromosome 4"/>
</dbReference>
<dbReference type="PANTHER" id="PTHR10174">
    <property type="entry name" value="ALPHA-TOCOPHEROL TRANSFER PROTEIN-RELATED"/>
    <property type="match status" value="1"/>
</dbReference>
<keyword evidence="3" id="KW-1185">Reference proteome</keyword>
<dbReference type="Pfam" id="PF00650">
    <property type="entry name" value="CRAL_TRIO"/>
    <property type="match status" value="1"/>
</dbReference>
<dbReference type="AlphaFoldDB" id="A0A7R8YWJ2"/>
<gene>
    <name evidence="2" type="ORF">HERILL_LOCUS11100</name>
</gene>
<dbReference type="PROSITE" id="PS50191">
    <property type="entry name" value="CRAL_TRIO"/>
    <property type="match status" value="1"/>
</dbReference>
<dbReference type="InterPro" id="IPR036865">
    <property type="entry name" value="CRAL-TRIO_dom_sf"/>
</dbReference>
<protein>
    <recommendedName>
        <fullName evidence="1">CRAL-TRIO domain-containing protein</fullName>
    </recommendedName>
</protein>
<dbReference type="EMBL" id="LR899012">
    <property type="protein sequence ID" value="CAD7088478.1"/>
    <property type="molecule type" value="Genomic_DNA"/>
</dbReference>
<dbReference type="InParanoid" id="A0A7R8YWJ2"/>
<dbReference type="InterPro" id="IPR036273">
    <property type="entry name" value="CRAL/TRIO_N_dom_sf"/>
</dbReference>
<dbReference type="InterPro" id="IPR001251">
    <property type="entry name" value="CRAL-TRIO_dom"/>
</dbReference>
<dbReference type="GO" id="GO:0016020">
    <property type="term" value="C:membrane"/>
    <property type="evidence" value="ECO:0007669"/>
    <property type="project" value="TreeGrafter"/>
</dbReference>
<reference evidence="2 3" key="1">
    <citation type="submission" date="2020-11" db="EMBL/GenBank/DDBJ databases">
        <authorList>
            <person name="Wallbank WR R."/>
            <person name="Pardo Diaz C."/>
            <person name="Kozak K."/>
            <person name="Martin S."/>
            <person name="Jiggins C."/>
            <person name="Moest M."/>
            <person name="Warren A I."/>
            <person name="Generalovic N T."/>
            <person name="Byers J.R.P. K."/>
            <person name="Montejo-Kovacevich G."/>
            <person name="Yen C E."/>
        </authorList>
    </citation>
    <scope>NUCLEOTIDE SEQUENCE [LARGE SCALE GENOMIC DNA]</scope>
</reference>
<dbReference type="Gene3D" id="1.20.5.1200">
    <property type="entry name" value="Alpha-tocopherol transfer"/>
    <property type="match status" value="1"/>
</dbReference>
<name>A0A7R8YWJ2_HERIL</name>
<dbReference type="CDD" id="cd00170">
    <property type="entry name" value="SEC14"/>
    <property type="match status" value="1"/>
</dbReference>
<feature type="domain" description="CRAL-TRIO" evidence="1">
    <location>
        <begin position="90"/>
        <end position="257"/>
    </location>
</feature>
<dbReference type="InterPro" id="IPR011074">
    <property type="entry name" value="CRAL/TRIO_N_dom"/>
</dbReference>
<sequence>MLELRKLSPALQKKANAELNESDDRIKDDVAALREWLAKQPHINARDDEQFLINFLRGCKYSVEKTKQKLDIYYTARSQLPKYFKNRNVDSPHTQKLIKMGFIVPLPTPDGEDGPRIVLVRPGCFDPSEYTVQDMMAALTVTSDYANLMDDHIFVAGYKVVIDAAGVKTGHVLQYDPMFMKQMVNFYQNGCAGRFQGAYFLNLPGGLDTFINFGKSLLNEKNKTKINILGSDFRLLYEHIPKNLLPSEYGGDAGTVEEIMTNLIKRVKEMEVIIKEEEDFGVDESKRGSDSKNIDGLFGSVGTFRSLNLD</sequence>
<dbReference type="Gene3D" id="3.40.525.10">
    <property type="entry name" value="CRAL-TRIO lipid binding domain"/>
    <property type="match status" value="1"/>
</dbReference>
<evidence type="ECO:0000313" key="2">
    <source>
        <dbReference type="EMBL" id="CAD7088478.1"/>
    </source>
</evidence>
<dbReference type="PANTHER" id="PTHR10174:SF216">
    <property type="entry name" value="CRAL-TRIO DOMAIN-CONTAINING PROTEIN-RELATED"/>
    <property type="match status" value="1"/>
</dbReference>
<dbReference type="OMA" id="YTIKTLM"/>
<evidence type="ECO:0000313" key="3">
    <source>
        <dbReference type="Proteomes" id="UP000594454"/>
    </source>
</evidence>
<dbReference type="SUPFAM" id="SSF46938">
    <property type="entry name" value="CRAL/TRIO N-terminal domain"/>
    <property type="match status" value="1"/>
</dbReference>
<organism evidence="2 3">
    <name type="scientific">Hermetia illucens</name>
    <name type="common">Black soldier fly</name>
    <dbReference type="NCBI Taxonomy" id="343691"/>
    <lineage>
        <taxon>Eukaryota</taxon>
        <taxon>Metazoa</taxon>
        <taxon>Ecdysozoa</taxon>
        <taxon>Arthropoda</taxon>
        <taxon>Hexapoda</taxon>
        <taxon>Insecta</taxon>
        <taxon>Pterygota</taxon>
        <taxon>Neoptera</taxon>
        <taxon>Endopterygota</taxon>
        <taxon>Diptera</taxon>
        <taxon>Brachycera</taxon>
        <taxon>Stratiomyomorpha</taxon>
        <taxon>Stratiomyidae</taxon>
        <taxon>Hermetiinae</taxon>
        <taxon>Hermetia</taxon>
    </lineage>
</organism>
<dbReference type="Gene3D" id="1.10.8.20">
    <property type="entry name" value="N-terminal domain of phosphatidylinositol transfer protein sec14p"/>
    <property type="match status" value="1"/>
</dbReference>
<dbReference type="OrthoDB" id="6682367at2759"/>
<evidence type="ECO:0000259" key="1">
    <source>
        <dbReference type="PROSITE" id="PS50191"/>
    </source>
</evidence>